<dbReference type="AlphaFoldDB" id="I0HFZ1"/>
<evidence type="ECO:0000313" key="5">
    <source>
        <dbReference type="EMBL" id="BAL91928.1"/>
    </source>
</evidence>
<evidence type="ECO:0000313" key="6">
    <source>
        <dbReference type="Proteomes" id="UP000007882"/>
    </source>
</evidence>
<dbReference type="GO" id="GO:0003677">
    <property type="term" value="F:DNA binding"/>
    <property type="evidence" value="ECO:0007669"/>
    <property type="project" value="UniProtKB-KW"/>
</dbReference>
<dbReference type="EMBL" id="AP012319">
    <property type="protein sequence ID" value="BAL91928.1"/>
    <property type="molecule type" value="Genomic_DNA"/>
</dbReference>
<dbReference type="RefSeq" id="WP_014446813.1">
    <property type="nucleotide sequence ID" value="NC_017093.1"/>
</dbReference>
<keyword evidence="3" id="KW-0238">DNA-binding</keyword>
<dbReference type="eggNOG" id="COG0732">
    <property type="taxonomic scope" value="Bacteria"/>
</dbReference>
<reference evidence="5 6" key="1">
    <citation type="submission" date="2012-02" db="EMBL/GenBank/DDBJ databases">
        <title>Complete genome sequence of Actinoplanes missouriensis 431 (= NBRC 102363).</title>
        <authorList>
            <person name="Ohnishi Y."/>
            <person name="Ishikawa J."/>
            <person name="Sekine M."/>
            <person name="Hosoyama A."/>
            <person name="Harada T."/>
            <person name="Narita H."/>
            <person name="Hata T."/>
            <person name="Konno Y."/>
            <person name="Tutikane K."/>
            <person name="Fujita N."/>
            <person name="Horinouchi S."/>
            <person name="Hayakawa M."/>
        </authorList>
    </citation>
    <scope>NUCLEOTIDE SEQUENCE [LARGE SCALE GENOMIC DNA]</scope>
    <source>
        <strain evidence="6">ATCC 14538 / DSM 43046 / CBS 188.64 / JCM 3121 / NBRC 102363 / NCIMB 12654 / NRRL B-3342 / UNCC 431</strain>
    </source>
</reference>
<dbReference type="InterPro" id="IPR044946">
    <property type="entry name" value="Restrct_endonuc_typeI_TRD_sf"/>
</dbReference>
<feature type="domain" description="Type I restriction modification DNA specificity" evidence="4">
    <location>
        <begin position="1"/>
        <end position="182"/>
    </location>
</feature>
<name>I0HFZ1_ACTM4</name>
<dbReference type="Pfam" id="PF01420">
    <property type="entry name" value="Methylase_S"/>
    <property type="match status" value="1"/>
</dbReference>
<evidence type="ECO:0000256" key="1">
    <source>
        <dbReference type="ARBA" id="ARBA00010923"/>
    </source>
</evidence>
<dbReference type="InterPro" id="IPR000055">
    <property type="entry name" value="Restrct_endonuc_typeI_TRD"/>
</dbReference>
<comment type="similarity">
    <text evidence="1">Belongs to the type-I restriction system S methylase family.</text>
</comment>
<evidence type="ECO:0000256" key="3">
    <source>
        <dbReference type="ARBA" id="ARBA00023125"/>
    </source>
</evidence>
<sequence>MSDWIERKLSDLVTIKHGYAFKGEYFGDDPKYPTLVTPGNFAVGGGFKDGKPRTYFGPEIEGFTLSAGDLVVTMTDLSKTGDTLGYPALVPEGKTYLHNQRIGLVELRSQDAIPRFLYYVLMTKRYRQHILATATGSTVRHTSPSRITEYSFKVPSLHEQHAISTTLGALDDKIAVNNRIATTAEALLRAHYEELSGNESKAKISAIGSLVKDGARPGESAQAAYIGLEHMPRKSVWINSWGSSADVTSQKNRFTHGDVLFGKLRPYFHKVGVAPLDGLCSTDILVVRPLMPEYLPWLLMSLSSDEVIAHATARSDGTRMPRTRWSDLADFEVPWAEPSTVKRFAEIARPLIEQVHHGIAESELLTQLRNTLLPDLISGLLKIENAERVIEETVQ</sequence>
<accession>I0HFZ1</accession>
<dbReference type="PANTHER" id="PTHR30408">
    <property type="entry name" value="TYPE-1 RESTRICTION ENZYME ECOKI SPECIFICITY PROTEIN"/>
    <property type="match status" value="1"/>
</dbReference>
<dbReference type="InterPro" id="IPR052021">
    <property type="entry name" value="Type-I_RS_S_subunit"/>
</dbReference>
<dbReference type="GO" id="GO:0009307">
    <property type="term" value="P:DNA restriction-modification system"/>
    <property type="evidence" value="ECO:0007669"/>
    <property type="project" value="UniProtKB-KW"/>
</dbReference>
<keyword evidence="6" id="KW-1185">Reference proteome</keyword>
<keyword evidence="2" id="KW-0680">Restriction system</keyword>
<gene>
    <name evidence="5" type="ordered locus">AMIS_67080</name>
</gene>
<dbReference type="Proteomes" id="UP000007882">
    <property type="component" value="Chromosome"/>
</dbReference>
<dbReference type="HOGENOM" id="CLU_021095_2_1_11"/>
<evidence type="ECO:0000256" key="2">
    <source>
        <dbReference type="ARBA" id="ARBA00022747"/>
    </source>
</evidence>
<proteinExistence type="inferred from homology"/>
<evidence type="ECO:0000259" key="4">
    <source>
        <dbReference type="Pfam" id="PF01420"/>
    </source>
</evidence>
<dbReference type="REBASE" id="45912">
    <property type="entry name" value="S.Ami431ORF67070P"/>
</dbReference>
<dbReference type="KEGG" id="ams:AMIS_67080"/>
<dbReference type="CDD" id="cd17278">
    <property type="entry name" value="RMtype1_S_LdeBORF1052P-TRD2-CR2"/>
    <property type="match status" value="1"/>
</dbReference>
<dbReference type="OrthoDB" id="9798929at2"/>
<organism evidence="5 6">
    <name type="scientific">Actinoplanes missouriensis (strain ATCC 14538 / DSM 43046 / CBS 188.64 / JCM 3121 / NBRC 102363 / NCIMB 12654 / NRRL B-3342 / UNCC 431)</name>
    <dbReference type="NCBI Taxonomy" id="512565"/>
    <lineage>
        <taxon>Bacteria</taxon>
        <taxon>Bacillati</taxon>
        <taxon>Actinomycetota</taxon>
        <taxon>Actinomycetes</taxon>
        <taxon>Micromonosporales</taxon>
        <taxon>Micromonosporaceae</taxon>
        <taxon>Actinoplanes</taxon>
    </lineage>
</organism>
<protein>
    <submittedName>
        <fullName evidence="5">Putative restriction-modification system DNA specificity domain</fullName>
    </submittedName>
</protein>
<dbReference type="SUPFAM" id="SSF116734">
    <property type="entry name" value="DNA methylase specificity domain"/>
    <property type="match status" value="2"/>
</dbReference>
<dbReference type="Gene3D" id="3.90.220.20">
    <property type="entry name" value="DNA methylase specificity domains"/>
    <property type="match status" value="3"/>
</dbReference>
<dbReference type="PANTHER" id="PTHR30408:SF13">
    <property type="entry name" value="TYPE I RESTRICTION ENZYME HINDI SPECIFICITY SUBUNIT"/>
    <property type="match status" value="1"/>
</dbReference>
<dbReference type="STRING" id="512565.AMIS_67080"/>
<dbReference type="PATRIC" id="fig|512565.3.peg.6709"/>